<dbReference type="EMBL" id="CH981526">
    <property type="protein sequence ID" value="EDK44755.1"/>
    <property type="molecule type" value="Genomic_DNA"/>
</dbReference>
<feature type="domain" description="RING-type" evidence="6">
    <location>
        <begin position="47"/>
        <end position="94"/>
    </location>
</feature>
<protein>
    <recommendedName>
        <fullName evidence="6">RING-type domain-containing protein</fullName>
    </recommendedName>
</protein>
<dbReference type="STRING" id="379508.A5DZZ7"/>
<evidence type="ECO:0000256" key="4">
    <source>
        <dbReference type="PROSITE-ProRule" id="PRU00175"/>
    </source>
</evidence>
<dbReference type="Pfam" id="PF13639">
    <property type="entry name" value="zf-RING_2"/>
    <property type="match status" value="1"/>
</dbReference>
<dbReference type="HOGENOM" id="CLU_076142_1_1_1"/>
<dbReference type="InterPro" id="IPR001841">
    <property type="entry name" value="Znf_RING"/>
</dbReference>
<name>A5DZZ7_LODEL</name>
<dbReference type="PANTHER" id="PTHR14155">
    <property type="entry name" value="RING FINGER DOMAIN-CONTAINING"/>
    <property type="match status" value="1"/>
</dbReference>
<dbReference type="AlphaFoldDB" id="A5DZZ7"/>
<gene>
    <name evidence="7" type="ORF">LELG_02934</name>
</gene>
<keyword evidence="2 4" id="KW-0863">Zinc-finger</keyword>
<evidence type="ECO:0000313" key="7">
    <source>
        <dbReference type="EMBL" id="EDK44755.1"/>
    </source>
</evidence>
<evidence type="ECO:0000256" key="3">
    <source>
        <dbReference type="ARBA" id="ARBA00022833"/>
    </source>
</evidence>
<proteinExistence type="predicted"/>
<evidence type="ECO:0000313" key="8">
    <source>
        <dbReference type="Proteomes" id="UP000001996"/>
    </source>
</evidence>
<dbReference type="PROSITE" id="PS50089">
    <property type="entry name" value="ZF_RING_2"/>
    <property type="match status" value="1"/>
</dbReference>
<dbReference type="PANTHER" id="PTHR14155:SF627">
    <property type="entry name" value="OS06G0192800 PROTEIN"/>
    <property type="match status" value="1"/>
</dbReference>
<dbReference type="SUPFAM" id="SSF57850">
    <property type="entry name" value="RING/U-box"/>
    <property type="match status" value="1"/>
</dbReference>
<dbReference type="GO" id="GO:0008270">
    <property type="term" value="F:zinc ion binding"/>
    <property type="evidence" value="ECO:0007669"/>
    <property type="project" value="UniProtKB-KW"/>
</dbReference>
<organism evidence="7 8">
    <name type="scientific">Lodderomyces elongisporus (strain ATCC 11503 / CBS 2605 / JCM 1781 / NBRC 1676 / NRRL YB-4239)</name>
    <name type="common">Yeast</name>
    <name type="synonym">Saccharomyces elongisporus</name>
    <dbReference type="NCBI Taxonomy" id="379508"/>
    <lineage>
        <taxon>Eukaryota</taxon>
        <taxon>Fungi</taxon>
        <taxon>Dikarya</taxon>
        <taxon>Ascomycota</taxon>
        <taxon>Saccharomycotina</taxon>
        <taxon>Pichiomycetes</taxon>
        <taxon>Debaryomycetaceae</taxon>
        <taxon>Candida/Lodderomyces clade</taxon>
        <taxon>Lodderomyces</taxon>
    </lineage>
</organism>
<evidence type="ECO:0000256" key="2">
    <source>
        <dbReference type="ARBA" id="ARBA00022771"/>
    </source>
</evidence>
<keyword evidence="1" id="KW-0479">Metal-binding</keyword>
<dbReference type="VEuPathDB" id="FungiDB:LELG_02934"/>
<feature type="compositionally biased region" description="Acidic residues" evidence="5">
    <location>
        <begin position="118"/>
        <end position="132"/>
    </location>
</feature>
<feature type="region of interest" description="Disordered" evidence="5">
    <location>
        <begin position="112"/>
        <end position="132"/>
    </location>
</feature>
<keyword evidence="3" id="KW-0862">Zinc</keyword>
<dbReference type="OrthoDB" id="8062037at2759"/>
<dbReference type="Proteomes" id="UP000001996">
    <property type="component" value="Unassembled WGS sequence"/>
</dbReference>
<sequence length="132" mass="14990">MDNSSFADSLLSILDNQSSKTKGVQPDFLDTLERVSVKDIKDVEASCPICTNRFKDDKYPLIVKLPCTGSVKHVFDLECIGPWLMTNSTCPMCRTDVLAVAENRRKRIEEEIRKAKEEDSEEEPEEGWDVYG</sequence>
<reference evidence="7 8" key="1">
    <citation type="journal article" date="2009" name="Nature">
        <title>Evolution of pathogenicity and sexual reproduction in eight Candida genomes.</title>
        <authorList>
            <person name="Butler G."/>
            <person name="Rasmussen M.D."/>
            <person name="Lin M.F."/>
            <person name="Santos M.A."/>
            <person name="Sakthikumar S."/>
            <person name="Munro C.A."/>
            <person name="Rheinbay E."/>
            <person name="Grabherr M."/>
            <person name="Forche A."/>
            <person name="Reedy J.L."/>
            <person name="Agrafioti I."/>
            <person name="Arnaud M.B."/>
            <person name="Bates S."/>
            <person name="Brown A.J."/>
            <person name="Brunke S."/>
            <person name="Costanzo M.C."/>
            <person name="Fitzpatrick D.A."/>
            <person name="de Groot P.W."/>
            <person name="Harris D."/>
            <person name="Hoyer L.L."/>
            <person name="Hube B."/>
            <person name="Klis F.M."/>
            <person name="Kodira C."/>
            <person name="Lennard N."/>
            <person name="Logue M.E."/>
            <person name="Martin R."/>
            <person name="Neiman A.M."/>
            <person name="Nikolaou E."/>
            <person name="Quail M.A."/>
            <person name="Quinn J."/>
            <person name="Santos M.C."/>
            <person name="Schmitzberger F.F."/>
            <person name="Sherlock G."/>
            <person name="Shah P."/>
            <person name="Silverstein K.A."/>
            <person name="Skrzypek M.S."/>
            <person name="Soll D."/>
            <person name="Staggs R."/>
            <person name="Stansfield I."/>
            <person name="Stumpf M.P."/>
            <person name="Sudbery P.E."/>
            <person name="Srikantha T."/>
            <person name="Zeng Q."/>
            <person name="Berman J."/>
            <person name="Berriman M."/>
            <person name="Heitman J."/>
            <person name="Gow N.A."/>
            <person name="Lorenz M.C."/>
            <person name="Birren B.W."/>
            <person name="Kellis M."/>
            <person name="Cuomo C.A."/>
        </authorList>
    </citation>
    <scope>NUCLEOTIDE SEQUENCE [LARGE SCALE GENOMIC DNA]</scope>
    <source>
        <strain evidence="8">ATCC 11503 / BCRC 21390 / CBS 2605 / JCM 1781 / NBRC 1676 / NRRL YB-4239</strain>
    </source>
</reference>
<dbReference type="eggNOG" id="KOG0800">
    <property type="taxonomic scope" value="Eukaryota"/>
</dbReference>
<evidence type="ECO:0000259" key="6">
    <source>
        <dbReference type="PROSITE" id="PS50089"/>
    </source>
</evidence>
<dbReference type="OMA" id="EEDWGMY"/>
<dbReference type="KEGG" id="lel:PVL30_003761"/>
<dbReference type="FunCoup" id="A5DZZ7">
    <property type="interactions" value="5"/>
</dbReference>
<evidence type="ECO:0000256" key="1">
    <source>
        <dbReference type="ARBA" id="ARBA00022723"/>
    </source>
</evidence>
<dbReference type="InterPro" id="IPR053238">
    <property type="entry name" value="RING-H2_zinc_finger"/>
</dbReference>
<keyword evidence="8" id="KW-1185">Reference proteome</keyword>
<evidence type="ECO:0000256" key="5">
    <source>
        <dbReference type="SAM" id="MobiDB-lite"/>
    </source>
</evidence>
<dbReference type="InterPro" id="IPR013083">
    <property type="entry name" value="Znf_RING/FYVE/PHD"/>
</dbReference>
<dbReference type="InParanoid" id="A5DZZ7"/>
<dbReference type="GeneID" id="5233637"/>
<dbReference type="Gene3D" id="3.30.40.10">
    <property type="entry name" value="Zinc/RING finger domain, C3HC4 (zinc finger)"/>
    <property type="match status" value="1"/>
</dbReference>
<accession>A5DZZ7</accession>